<comment type="caution">
    <text evidence="3">The sequence shown here is derived from an EMBL/GenBank/DDBJ whole genome shotgun (WGS) entry which is preliminary data.</text>
</comment>
<evidence type="ECO:0000313" key="4">
    <source>
        <dbReference type="Proteomes" id="UP000824041"/>
    </source>
</evidence>
<dbReference type="PANTHER" id="PTHR36834">
    <property type="entry name" value="MEMBRANE PROTEIN-RELATED"/>
    <property type="match status" value="1"/>
</dbReference>
<feature type="transmembrane region" description="Helical" evidence="1">
    <location>
        <begin position="173"/>
        <end position="192"/>
    </location>
</feature>
<feature type="transmembrane region" description="Helical" evidence="1">
    <location>
        <begin position="52"/>
        <end position="72"/>
    </location>
</feature>
<accession>A0A9D2DT17</accession>
<dbReference type="EMBL" id="DXBU01000106">
    <property type="protein sequence ID" value="HIZ22692.1"/>
    <property type="molecule type" value="Genomic_DNA"/>
</dbReference>
<keyword evidence="1" id="KW-0812">Transmembrane</keyword>
<keyword evidence="1" id="KW-0472">Membrane</keyword>
<dbReference type="PANTHER" id="PTHR36834:SF1">
    <property type="entry name" value="INTEGRAL MEMBRANE PROTEIN"/>
    <property type="match status" value="1"/>
</dbReference>
<protein>
    <submittedName>
        <fullName evidence="3">VanZ family protein</fullName>
    </submittedName>
</protein>
<feature type="transmembrane region" description="Helical" evidence="1">
    <location>
        <begin position="148"/>
        <end position="167"/>
    </location>
</feature>
<name>A0A9D2DT17_9FIRM</name>
<evidence type="ECO:0000313" key="3">
    <source>
        <dbReference type="EMBL" id="HIZ22692.1"/>
    </source>
</evidence>
<dbReference type="Pfam" id="PF04892">
    <property type="entry name" value="VanZ"/>
    <property type="match status" value="1"/>
</dbReference>
<keyword evidence="1" id="KW-1133">Transmembrane helix</keyword>
<evidence type="ECO:0000259" key="2">
    <source>
        <dbReference type="Pfam" id="PF04892"/>
    </source>
</evidence>
<organism evidence="3 4">
    <name type="scientific">Candidatus Blautia faecigallinarum</name>
    <dbReference type="NCBI Taxonomy" id="2838488"/>
    <lineage>
        <taxon>Bacteria</taxon>
        <taxon>Bacillati</taxon>
        <taxon>Bacillota</taxon>
        <taxon>Clostridia</taxon>
        <taxon>Lachnospirales</taxon>
        <taxon>Lachnospiraceae</taxon>
        <taxon>Blautia</taxon>
    </lineage>
</organism>
<dbReference type="Proteomes" id="UP000824041">
    <property type="component" value="Unassembled WGS sequence"/>
</dbReference>
<reference evidence="3" key="2">
    <citation type="submission" date="2021-04" db="EMBL/GenBank/DDBJ databases">
        <authorList>
            <person name="Gilroy R."/>
        </authorList>
    </citation>
    <scope>NUCLEOTIDE SEQUENCE</scope>
    <source>
        <strain evidence="3">14324</strain>
    </source>
</reference>
<dbReference type="InterPro" id="IPR053150">
    <property type="entry name" value="Teicoplanin_resist-assoc"/>
</dbReference>
<gene>
    <name evidence="3" type="ORF">IAA21_07865</name>
</gene>
<dbReference type="InterPro" id="IPR006976">
    <property type="entry name" value="VanZ-like"/>
</dbReference>
<feature type="transmembrane region" description="Helical" evidence="1">
    <location>
        <begin position="6"/>
        <end position="31"/>
    </location>
</feature>
<sequence length="206" mass="23200">MYQLLVSGGVVGLFLQVVPITCLVGVIYAVYRYIRIKQLKTSVKWNIEILRLLFVCYLTGLINLTLVPHNLWSNIWALIYIGYSGSQIELFNGSFNFVPTIFKIISGDLSFGSWVKTMLAGNLLMFVPMGFFLPLISEKINIKSVLKISVIVPVVVEIIQPVVGRSFDVDDLILNFIGILIGYYVAIGIKALTYKIRGITYKHNMK</sequence>
<reference evidence="3" key="1">
    <citation type="journal article" date="2021" name="PeerJ">
        <title>Extensive microbial diversity within the chicken gut microbiome revealed by metagenomics and culture.</title>
        <authorList>
            <person name="Gilroy R."/>
            <person name="Ravi A."/>
            <person name="Getino M."/>
            <person name="Pursley I."/>
            <person name="Horton D.L."/>
            <person name="Alikhan N.F."/>
            <person name="Baker D."/>
            <person name="Gharbi K."/>
            <person name="Hall N."/>
            <person name="Watson M."/>
            <person name="Adriaenssens E.M."/>
            <person name="Foster-Nyarko E."/>
            <person name="Jarju S."/>
            <person name="Secka A."/>
            <person name="Antonio M."/>
            <person name="Oren A."/>
            <person name="Chaudhuri R.R."/>
            <person name="La Ragione R."/>
            <person name="Hildebrand F."/>
            <person name="Pallen M.J."/>
        </authorList>
    </citation>
    <scope>NUCLEOTIDE SEQUENCE</scope>
    <source>
        <strain evidence="3">14324</strain>
    </source>
</reference>
<feature type="transmembrane region" description="Helical" evidence="1">
    <location>
        <begin position="118"/>
        <end position="136"/>
    </location>
</feature>
<evidence type="ECO:0000256" key="1">
    <source>
        <dbReference type="SAM" id="Phobius"/>
    </source>
</evidence>
<feature type="domain" description="VanZ-like" evidence="2">
    <location>
        <begin position="54"/>
        <end position="187"/>
    </location>
</feature>
<dbReference type="AlphaFoldDB" id="A0A9D2DT17"/>
<proteinExistence type="predicted"/>